<dbReference type="AlphaFoldDB" id="A0A1C7M4Q7"/>
<dbReference type="CDD" id="cd00593">
    <property type="entry name" value="RIBOc"/>
    <property type="match status" value="2"/>
</dbReference>
<proteinExistence type="predicted"/>
<keyword evidence="1" id="KW-0378">Hydrolase</keyword>
<dbReference type="PROSITE" id="PS50142">
    <property type="entry name" value="RNASE_3_2"/>
    <property type="match status" value="2"/>
</dbReference>
<dbReference type="Pfam" id="PF00636">
    <property type="entry name" value="Ribonuclease_3"/>
    <property type="match status" value="2"/>
</dbReference>
<sequence length="539" mass="59110">MLLMPSITSKIDDLLLVKQVNAKFFQHIIEEDYLLAALSPPAAWVEHDYERLELLGDAYLKDVSSIYCYVTKPTENEGALHAARQKIISNKALFSCATRIGLPSFVQGKRFVAKLWQPAVPAPEDKDTKATDMENTEESQPQASAADQDKGGAKRPKRKRQQEDQNVLWLGEKTVADVVEAIIGAAYLSGGCEVALEVSKILGVGIPDVALWSDFGRKLGTISPVALVACSVRTLAAVETIVGRSFTKVDLLVQALSHTSILKGNPAAGYDRLEFVGDAILDFLVIRHVFHRYPQMSPGGLSMLKAAMVSKYALAALCVHIGLHEHIRHASPDLEKSIRAYAENLRVQQDNEFKLAAIENRLPGQYWMELEPPKVLSDVVESVVGALYVSDDFSPAGVEAFFENVVKPFYERHVRFQTLAKHPNTTLLELLQAEGCQQHSIRKRADRQTATTQADVVVHDVVLASAVDPSTAAAIRKASILALDALEGTSDFLARTCDCRVTMPGKKSQKKQRKQPDDEPDDAMIVESLVGDGGEEESG</sequence>
<dbReference type="GO" id="GO:0030422">
    <property type="term" value="P:siRNA processing"/>
    <property type="evidence" value="ECO:0007669"/>
    <property type="project" value="TreeGrafter"/>
</dbReference>
<reference evidence="4 5" key="1">
    <citation type="submission" date="2016-03" db="EMBL/GenBank/DDBJ databases">
        <title>Whole genome sequencing of Grifola frondosa 9006-11.</title>
        <authorList>
            <person name="Min B."/>
            <person name="Park H."/>
            <person name="Kim J.-G."/>
            <person name="Cho H."/>
            <person name="Oh Y.-L."/>
            <person name="Kong W.-S."/>
            <person name="Choi I.-G."/>
        </authorList>
    </citation>
    <scope>NUCLEOTIDE SEQUENCE [LARGE SCALE GENOMIC DNA]</scope>
    <source>
        <strain evidence="4 5">9006-11</strain>
    </source>
</reference>
<dbReference type="GO" id="GO:0004525">
    <property type="term" value="F:ribonuclease III activity"/>
    <property type="evidence" value="ECO:0007669"/>
    <property type="project" value="InterPro"/>
</dbReference>
<dbReference type="GO" id="GO:0005737">
    <property type="term" value="C:cytoplasm"/>
    <property type="evidence" value="ECO:0007669"/>
    <property type="project" value="TreeGrafter"/>
</dbReference>
<keyword evidence="5" id="KW-1185">Reference proteome</keyword>
<dbReference type="Gene3D" id="1.10.1520.10">
    <property type="entry name" value="Ribonuclease III domain"/>
    <property type="match status" value="2"/>
</dbReference>
<feature type="compositionally biased region" description="Basic and acidic residues" evidence="2">
    <location>
        <begin position="123"/>
        <end position="132"/>
    </location>
</feature>
<gene>
    <name evidence="4" type="primary">DCL1_1</name>
    <name evidence="4" type="ORF">A0H81_08287</name>
</gene>
<dbReference type="InterPro" id="IPR036389">
    <property type="entry name" value="RNase_III_sf"/>
</dbReference>
<dbReference type="Proteomes" id="UP000092993">
    <property type="component" value="Unassembled WGS sequence"/>
</dbReference>
<feature type="domain" description="RNase III" evidence="3">
    <location>
        <begin position="235"/>
        <end position="392"/>
    </location>
</feature>
<dbReference type="InterPro" id="IPR000999">
    <property type="entry name" value="RNase_III_dom"/>
</dbReference>
<feature type="domain" description="RNase III" evidence="3">
    <location>
        <begin position="17"/>
        <end position="191"/>
    </location>
</feature>
<feature type="region of interest" description="Disordered" evidence="2">
    <location>
        <begin position="122"/>
        <end position="164"/>
    </location>
</feature>
<dbReference type="STRING" id="5627.A0A1C7M4Q7"/>
<dbReference type="OMA" id="EDKIGYR"/>
<dbReference type="GO" id="GO:0005634">
    <property type="term" value="C:nucleus"/>
    <property type="evidence" value="ECO:0007669"/>
    <property type="project" value="TreeGrafter"/>
</dbReference>
<evidence type="ECO:0000313" key="4">
    <source>
        <dbReference type="EMBL" id="OBZ71925.1"/>
    </source>
</evidence>
<accession>A0A1C7M4Q7</accession>
<evidence type="ECO:0000259" key="3">
    <source>
        <dbReference type="PROSITE" id="PS50142"/>
    </source>
</evidence>
<organism evidence="4 5">
    <name type="scientific">Grifola frondosa</name>
    <name type="common">Maitake</name>
    <name type="synonym">Polyporus frondosus</name>
    <dbReference type="NCBI Taxonomy" id="5627"/>
    <lineage>
        <taxon>Eukaryota</taxon>
        <taxon>Fungi</taxon>
        <taxon>Dikarya</taxon>
        <taxon>Basidiomycota</taxon>
        <taxon>Agaricomycotina</taxon>
        <taxon>Agaricomycetes</taxon>
        <taxon>Polyporales</taxon>
        <taxon>Grifolaceae</taxon>
        <taxon>Grifola</taxon>
    </lineage>
</organism>
<dbReference type="SUPFAM" id="SSF69065">
    <property type="entry name" value="RNase III domain-like"/>
    <property type="match status" value="2"/>
</dbReference>
<evidence type="ECO:0000256" key="2">
    <source>
        <dbReference type="SAM" id="MobiDB-lite"/>
    </source>
</evidence>
<dbReference type="PANTHER" id="PTHR14950:SF37">
    <property type="entry name" value="ENDORIBONUCLEASE DICER"/>
    <property type="match status" value="1"/>
</dbReference>
<name>A0A1C7M4Q7_GRIFR</name>
<dbReference type="SMART" id="SM00535">
    <property type="entry name" value="RIBOc"/>
    <property type="match status" value="2"/>
</dbReference>
<feature type="region of interest" description="Disordered" evidence="2">
    <location>
        <begin position="503"/>
        <end position="523"/>
    </location>
</feature>
<dbReference type="OrthoDB" id="416741at2759"/>
<comment type="caution">
    <text evidence="4">The sequence shown here is derived from an EMBL/GenBank/DDBJ whole genome shotgun (WGS) entry which is preliminary data.</text>
</comment>
<dbReference type="GO" id="GO:0003723">
    <property type="term" value="F:RNA binding"/>
    <property type="evidence" value="ECO:0007669"/>
    <property type="project" value="TreeGrafter"/>
</dbReference>
<dbReference type="PANTHER" id="PTHR14950">
    <property type="entry name" value="DICER-RELATED"/>
    <property type="match status" value="1"/>
</dbReference>
<protein>
    <submittedName>
        <fullName evidence="4">Endoribonuclease Dicer 1</fullName>
    </submittedName>
</protein>
<dbReference type="PROSITE" id="PS00517">
    <property type="entry name" value="RNASE_3_1"/>
    <property type="match status" value="1"/>
</dbReference>
<dbReference type="EMBL" id="LUGG01000010">
    <property type="protein sequence ID" value="OBZ71925.1"/>
    <property type="molecule type" value="Genomic_DNA"/>
</dbReference>
<evidence type="ECO:0000313" key="5">
    <source>
        <dbReference type="Proteomes" id="UP000092993"/>
    </source>
</evidence>
<evidence type="ECO:0000256" key="1">
    <source>
        <dbReference type="ARBA" id="ARBA00022801"/>
    </source>
</evidence>